<evidence type="ECO:0000256" key="1">
    <source>
        <dbReference type="SAM" id="SignalP"/>
    </source>
</evidence>
<name>A0A1I6D327_9RHOB</name>
<gene>
    <name evidence="2" type="ORF">SAMN04515673_10248</name>
</gene>
<accession>A0A1I6D327</accession>
<keyword evidence="3" id="KW-1185">Reference proteome</keyword>
<protein>
    <submittedName>
        <fullName evidence="2">Uncharacterized protein</fullName>
    </submittedName>
</protein>
<keyword evidence="1" id="KW-0732">Signal</keyword>
<reference evidence="2 3" key="1">
    <citation type="submission" date="2016-10" db="EMBL/GenBank/DDBJ databases">
        <authorList>
            <person name="de Groot N.N."/>
        </authorList>
    </citation>
    <scope>NUCLEOTIDE SEQUENCE [LARGE SCALE GENOMIC DNA]</scope>
    <source>
        <strain evidence="3">KMM 9023,NRIC 0796,JCM 17311,KCTC 23692</strain>
    </source>
</reference>
<dbReference type="Proteomes" id="UP000199302">
    <property type="component" value="Unassembled WGS sequence"/>
</dbReference>
<evidence type="ECO:0000313" key="2">
    <source>
        <dbReference type="EMBL" id="SFQ99896.1"/>
    </source>
</evidence>
<dbReference type="RefSeq" id="WP_092077495.1">
    <property type="nucleotide sequence ID" value="NZ_FOYI01000002.1"/>
</dbReference>
<dbReference type="STRING" id="871652.SAMN04515673_10248"/>
<evidence type="ECO:0000313" key="3">
    <source>
        <dbReference type="Proteomes" id="UP000199302"/>
    </source>
</evidence>
<feature type="signal peptide" evidence="1">
    <location>
        <begin position="1"/>
        <end position="22"/>
    </location>
</feature>
<proteinExistence type="predicted"/>
<dbReference type="OrthoDB" id="195732at2"/>
<feature type="chain" id="PRO_5011665180" evidence="1">
    <location>
        <begin position="23"/>
        <end position="192"/>
    </location>
</feature>
<dbReference type="EMBL" id="FOYI01000002">
    <property type="protein sequence ID" value="SFQ99896.1"/>
    <property type="molecule type" value="Genomic_DNA"/>
</dbReference>
<organism evidence="2 3">
    <name type="scientific">Poseidonocella sedimentorum</name>
    <dbReference type="NCBI Taxonomy" id="871652"/>
    <lineage>
        <taxon>Bacteria</taxon>
        <taxon>Pseudomonadati</taxon>
        <taxon>Pseudomonadota</taxon>
        <taxon>Alphaproteobacteria</taxon>
        <taxon>Rhodobacterales</taxon>
        <taxon>Roseobacteraceae</taxon>
        <taxon>Poseidonocella</taxon>
    </lineage>
</organism>
<dbReference type="AlphaFoldDB" id="A0A1I6D327"/>
<sequence length="192" mass="20359">MKIKLCIAALAAAVTVAGHAHANDFEPALRGYLENEIRQWSGESILVSAIQAQNAKTSGLSEPEILELDNTWRNEVGNGNSEIINQVLNNSAADFLRGVIEQSGGVVTEVFLMDSVGLNVAASGTTSDYWQGDEAKHSETYDVGPDAVHIGAVEFDESSQTFQAQVSIPINDPATNMPVGALTVGLNAEALF</sequence>